<reference evidence="1 2" key="1">
    <citation type="submission" date="2020-08" db="EMBL/GenBank/DDBJ databases">
        <title>Genomic Encyclopedia of Type Strains, Phase IV (KMG-V): Genome sequencing to study the core and pangenomes of soil and plant-associated prokaryotes.</title>
        <authorList>
            <person name="Whitman W."/>
        </authorList>
    </citation>
    <scope>NUCLEOTIDE SEQUENCE [LARGE SCALE GENOMIC DNA]</scope>
    <source>
        <strain evidence="1 2">34/80</strain>
    </source>
</reference>
<name>A0A840FUR0_9BURK</name>
<organism evidence="1 2">
    <name type="scientific">Variovorax guangxiensis</name>
    <dbReference type="NCBI Taxonomy" id="1775474"/>
    <lineage>
        <taxon>Bacteria</taxon>
        <taxon>Pseudomonadati</taxon>
        <taxon>Pseudomonadota</taxon>
        <taxon>Betaproteobacteria</taxon>
        <taxon>Burkholderiales</taxon>
        <taxon>Comamonadaceae</taxon>
        <taxon>Variovorax</taxon>
    </lineage>
</organism>
<proteinExistence type="predicted"/>
<dbReference type="EMBL" id="JACIFZ010000008">
    <property type="protein sequence ID" value="MBB4224552.1"/>
    <property type="molecule type" value="Genomic_DNA"/>
</dbReference>
<protein>
    <submittedName>
        <fullName evidence="1">Uncharacterized protein</fullName>
    </submittedName>
</protein>
<evidence type="ECO:0000313" key="1">
    <source>
        <dbReference type="EMBL" id="MBB4224552.1"/>
    </source>
</evidence>
<gene>
    <name evidence="1" type="ORF">GGD71_005348</name>
</gene>
<evidence type="ECO:0000313" key="2">
    <source>
        <dbReference type="Proteomes" id="UP000524450"/>
    </source>
</evidence>
<dbReference type="AlphaFoldDB" id="A0A840FUR0"/>
<dbReference type="Proteomes" id="UP000524450">
    <property type="component" value="Unassembled WGS sequence"/>
</dbReference>
<comment type="caution">
    <text evidence="1">The sequence shown here is derived from an EMBL/GenBank/DDBJ whole genome shotgun (WGS) entry which is preliminary data.</text>
</comment>
<accession>A0A840FUR0</accession>
<sequence>MNAVMPMSTVAEIDPSEQCLSGALCMSPE</sequence>